<dbReference type="EMBL" id="CAJNOC010004325">
    <property type="protein sequence ID" value="CAF1017530.1"/>
    <property type="molecule type" value="Genomic_DNA"/>
</dbReference>
<dbReference type="Proteomes" id="UP000663879">
    <property type="component" value="Unassembled WGS sequence"/>
</dbReference>
<dbReference type="AlphaFoldDB" id="A0A814I368"/>
<dbReference type="InterPro" id="IPR016186">
    <property type="entry name" value="C-type_lectin-like/link_sf"/>
</dbReference>
<accession>A0A814I368</accession>
<evidence type="ECO:0000313" key="2">
    <source>
        <dbReference type="EMBL" id="CAF1017530.1"/>
    </source>
</evidence>
<feature type="domain" description="C-type lectin" evidence="1">
    <location>
        <begin position="88"/>
        <end position="201"/>
    </location>
</feature>
<proteinExistence type="predicted"/>
<protein>
    <recommendedName>
        <fullName evidence="1">C-type lectin domain-containing protein</fullName>
    </recommendedName>
</protein>
<evidence type="ECO:0000259" key="1">
    <source>
        <dbReference type="PROSITE" id="PS50041"/>
    </source>
</evidence>
<dbReference type="InterPro" id="IPR001304">
    <property type="entry name" value="C-type_lectin-like"/>
</dbReference>
<dbReference type="SUPFAM" id="SSF56436">
    <property type="entry name" value="C-type lectin-like"/>
    <property type="match status" value="1"/>
</dbReference>
<reference evidence="2" key="1">
    <citation type="submission" date="2021-02" db="EMBL/GenBank/DDBJ databases">
        <authorList>
            <person name="Nowell W R."/>
        </authorList>
    </citation>
    <scope>NUCLEOTIDE SEQUENCE</scope>
    <source>
        <strain evidence="2">Ploen Becks lab</strain>
    </source>
</reference>
<comment type="caution">
    <text evidence="2">The sequence shown here is derived from an EMBL/GenBank/DDBJ whole genome shotgun (WGS) entry which is preliminary data.</text>
</comment>
<name>A0A814I368_9BILA</name>
<dbReference type="CDD" id="cd00037">
    <property type="entry name" value="CLECT"/>
    <property type="match status" value="1"/>
</dbReference>
<gene>
    <name evidence="2" type="ORF">OXX778_LOCUS17208</name>
</gene>
<evidence type="ECO:0000313" key="3">
    <source>
        <dbReference type="Proteomes" id="UP000663879"/>
    </source>
</evidence>
<dbReference type="PROSITE" id="PS50041">
    <property type="entry name" value="C_TYPE_LECTIN_2"/>
    <property type="match status" value="1"/>
</dbReference>
<keyword evidence="3" id="KW-1185">Reference proteome</keyword>
<organism evidence="2 3">
    <name type="scientific">Brachionus calyciflorus</name>
    <dbReference type="NCBI Taxonomy" id="104777"/>
    <lineage>
        <taxon>Eukaryota</taxon>
        <taxon>Metazoa</taxon>
        <taxon>Spiralia</taxon>
        <taxon>Gnathifera</taxon>
        <taxon>Rotifera</taxon>
        <taxon>Eurotatoria</taxon>
        <taxon>Monogononta</taxon>
        <taxon>Pseudotrocha</taxon>
        <taxon>Ploima</taxon>
        <taxon>Brachionidae</taxon>
        <taxon>Brachionus</taxon>
    </lineage>
</organism>
<dbReference type="InterPro" id="IPR016187">
    <property type="entry name" value="CTDL_fold"/>
</dbReference>
<dbReference type="Gene3D" id="3.10.100.10">
    <property type="entry name" value="Mannose-Binding Protein A, subunit A"/>
    <property type="match status" value="1"/>
</dbReference>
<sequence>MANSDIFACLNKCQTNYYCSYVEINSTNCNMFSENVVRNLLPSNNNKIYQRIDKVIQFDDCSNENYYISLEKLLCVPCPPQLKKKSEFPFSCFNKFLAQTNFSKAKSDCEQAGGYIPKPKSETERQLFFKLFKSINIWIDSRISQLGQEFKWNDGSKVEGFGNKEPNNNNKQSPLEENVLILSNGFFFDVPDTSLHYGVCQYD</sequence>
<dbReference type="Pfam" id="PF00059">
    <property type="entry name" value="Lectin_C"/>
    <property type="match status" value="1"/>
</dbReference>